<name>A0ABD2LUA4_9BILA</name>
<dbReference type="EMBL" id="JBICBT010000262">
    <property type="protein sequence ID" value="KAL3118801.1"/>
    <property type="molecule type" value="Genomic_DNA"/>
</dbReference>
<gene>
    <name evidence="1" type="ORF">niasHT_002638</name>
</gene>
<evidence type="ECO:0000313" key="1">
    <source>
        <dbReference type="EMBL" id="KAL3118801.1"/>
    </source>
</evidence>
<dbReference type="Proteomes" id="UP001620626">
    <property type="component" value="Unassembled WGS sequence"/>
</dbReference>
<dbReference type="AlphaFoldDB" id="A0ABD2LUA4"/>
<reference evidence="1 2" key="1">
    <citation type="submission" date="2024-10" db="EMBL/GenBank/DDBJ databases">
        <authorList>
            <person name="Kim D."/>
        </authorList>
    </citation>
    <scope>NUCLEOTIDE SEQUENCE [LARGE SCALE GENOMIC DNA]</scope>
    <source>
        <strain evidence="1">BH-2024</strain>
    </source>
</reference>
<evidence type="ECO:0000313" key="2">
    <source>
        <dbReference type="Proteomes" id="UP001620626"/>
    </source>
</evidence>
<protein>
    <submittedName>
        <fullName evidence="1">Uncharacterized protein</fullName>
    </submittedName>
</protein>
<sequence>MTTVVASSAAANVANSAAAETVKTVKMARIFFCRSRGAKLTSTDDEKRGREAFYWDKEGRAEDILTAYAQHNI</sequence>
<proteinExistence type="predicted"/>
<accession>A0ABD2LUA4</accession>
<comment type="caution">
    <text evidence="1">The sequence shown here is derived from an EMBL/GenBank/DDBJ whole genome shotgun (WGS) entry which is preliminary data.</text>
</comment>
<organism evidence="1 2">
    <name type="scientific">Heterodera trifolii</name>
    <dbReference type="NCBI Taxonomy" id="157864"/>
    <lineage>
        <taxon>Eukaryota</taxon>
        <taxon>Metazoa</taxon>
        <taxon>Ecdysozoa</taxon>
        <taxon>Nematoda</taxon>
        <taxon>Chromadorea</taxon>
        <taxon>Rhabditida</taxon>
        <taxon>Tylenchina</taxon>
        <taxon>Tylenchomorpha</taxon>
        <taxon>Tylenchoidea</taxon>
        <taxon>Heteroderidae</taxon>
        <taxon>Heteroderinae</taxon>
        <taxon>Heterodera</taxon>
    </lineage>
</organism>
<keyword evidence="2" id="KW-1185">Reference proteome</keyword>